<protein>
    <submittedName>
        <fullName evidence="2">Uncharacterized protein</fullName>
    </submittedName>
</protein>
<name>X8J075_9AGAM</name>
<dbReference type="OrthoDB" id="6511194at2759"/>
<evidence type="ECO:0000313" key="2">
    <source>
        <dbReference type="EMBL" id="EUC55327.1"/>
    </source>
</evidence>
<sequence length="311" mass="34796">MPRKSAKSVAHEKKLADAREKLQLKWNSPLTFESPGPINTAVPPETTPSPPVLPFPQDAHEIAGSEISKNNSPIQASVEPTAQMEHLDGPDPEDLPFEDPPDDDQGSEIGFDEGNDWWDQASNADNDCPVVNNYAICVDNQPIPENEECEMLTELDKVLDESFRGHGKTRQSTFDELTLSRIQLMAMTLRLCLNEKFGFMKASKLAAVAAGQTTFAADATRRRLQEFRRTKTLPTHLYGKANDSVIADEELADAVKVHLRAIGKYMKAQDILGFFGTPEAQKFTHLINKPPTLRTAQNWMHKLGYRWGKER</sequence>
<feature type="compositionally biased region" description="Acidic residues" evidence="1">
    <location>
        <begin position="90"/>
        <end position="114"/>
    </location>
</feature>
<evidence type="ECO:0000313" key="3">
    <source>
        <dbReference type="Proteomes" id="UP000030108"/>
    </source>
</evidence>
<dbReference type="Proteomes" id="UP000030108">
    <property type="component" value="Unassembled WGS sequence"/>
</dbReference>
<proteinExistence type="predicted"/>
<feature type="compositionally biased region" description="Polar residues" evidence="1">
    <location>
        <begin position="67"/>
        <end position="80"/>
    </location>
</feature>
<dbReference type="EMBL" id="JATN01000322">
    <property type="protein sequence ID" value="EUC55327.1"/>
    <property type="molecule type" value="Genomic_DNA"/>
</dbReference>
<dbReference type="AlphaFoldDB" id="X8J075"/>
<feature type="non-terminal residue" evidence="2">
    <location>
        <position position="311"/>
    </location>
</feature>
<reference evidence="3" key="1">
    <citation type="journal article" date="2014" name="Genome Announc.">
        <title>Draft genome sequence of the plant-pathogenic soil fungus Rhizoctonia solani anastomosis group 3 strain Rhs1AP.</title>
        <authorList>
            <person name="Cubeta M.A."/>
            <person name="Thomas E."/>
            <person name="Dean R.A."/>
            <person name="Jabaji S."/>
            <person name="Neate S.M."/>
            <person name="Tavantzis S."/>
            <person name="Toda T."/>
            <person name="Vilgalys R."/>
            <person name="Bharathan N."/>
            <person name="Fedorova-Abrams N."/>
            <person name="Pakala S.B."/>
            <person name="Pakala S.M."/>
            <person name="Zafar N."/>
            <person name="Joardar V."/>
            <person name="Losada L."/>
            <person name="Nierman W.C."/>
        </authorList>
    </citation>
    <scope>NUCLEOTIDE SEQUENCE [LARGE SCALE GENOMIC DNA]</scope>
    <source>
        <strain evidence="3">AG-3</strain>
    </source>
</reference>
<organism evidence="2 3">
    <name type="scientific">Rhizoctonia solani AG-3 Rhs1AP</name>
    <dbReference type="NCBI Taxonomy" id="1086054"/>
    <lineage>
        <taxon>Eukaryota</taxon>
        <taxon>Fungi</taxon>
        <taxon>Dikarya</taxon>
        <taxon>Basidiomycota</taxon>
        <taxon>Agaricomycotina</taxon>
        <taxon>Agaricomycetes</taxon>
        <taxon>Cantharellales</taxon>
        <taxon>Ceratobasidiaceae</taxon>
        <taxon>Rhizoctonia</taxon>
    </lineage>
</organism>
<evidence type="ECO:0000256" key="1">
    <source>
        <dbReference type="SAM" id="MobiDB-lite"/>
    </source>
</evidence>
<accession>X8J075</accession>
<feature type="compositionally biased region" description="Pro residues" evidence="1">
    <location>
        <begin position="45"/>
        <end position="54"/>
    </location>
</feature>
<feature type="region of interest" description="Disordered" evidence="1">
    <location>
        <begin position="26"/>
        <end position="114"/>
    </location>
</feature>
<gene>
    <name evidence="2" type="ORF">RSOL_108430</name>
</gene>
<comment type="caution">
    <text evidence="2">The sequence shown here is derived from an EMBL/GenBank/DDBJ whole genome shotgun (WGS) entry which is preliminary data.</text>
</comment>